<evidence type="ECO:0000256" key="1">
    <source>
        <dbReference type="SAM" id="Phobius"/>
    </source>
</evidence>
<keyword evidence="1" id="KW-0472">Membrane</keyword>
<protein>
    <submittedName>
        <fullName evidence="2">Uncharacterized protein</fullName>
    </submittedName>
</protein>
<gene>
    <name evidence="2" type="ORF">JTE90_007138</name>
</gene>
<comment type="caution">
    <text evidence="2">The sequence shown here is derived from an EMBL/GenBank/DDBJ whole genome shotgun (WGS) entry which is preliminary data.</text>
</comment>
<reference evidence="2 3" key="1">
    <citation type="journal article" date="2022" name="Nat. Ecol. Evol.">
        <title>A masculinizing supergene underlies an exaggerated male reproductive morph in a spider.</title>
        <authorList>
            <person name="Hendrickx F."/>
            <person name="De Corte Z."/>
            <person name="Sonet G."/>
            <person name="Van Belleghem S.M."/>
            <person name="Kostlbacher S."/>
            <person name="Vangestel C."/>
        </authorList>
    </citation>
    <scope>NUCLEOTIDE SEQUENCE [LARGE SCALE GENOMIC DNA]</scope>
    <source>
        <strain evidence="2">W744_W776</strain>
    </source>
</reference>
<dbReference type="EMBL" id="JAFNEN010000035">
    <property type="protein sequence ID" value="KAG8198836.1"/>
    <property type="molecule type" value="Genomic_DNA"/>
</dbReference>
<organism evidence="2 3">
    <name type="scientific">Oedothorax gibbosus</name>
    <dbReference type="NCBI Taxonomy" id="931172"/>
    <lineage>
        <taxon>Eukaryota</taxon>
        <taxon>Metazoa</taxon>
        <taxon>Ecdysozoa</taxon>
        <taxon>Arthropoda</taxon>
        <taxon>Chelicerata</taxon>
        <taxon>Arachnida</taxon>
        <taxon>Araneae</taxon>
        <taxon>Araneomorphae</taxon>
        <taxon>Entelegynae</taxon>
        <taxon>Araneoidea</taxon>
        <taxon>Linyphiidae</taxon>
        <taxon>Erigoninae</taxon>
        <taxon>Oedothorax</taxon>
    </lineage>
</organism>
<proteinExistence type="predicted"/>
<name>A0AAV6VTQ8_9ARAC</name>
<dbReference type="Proteomes" id="UP000827092">
    <property type="component" value="Unassembled WGS sequence"/>
</dbReference>
<evidence type="ECO:0000313" key="2">
    <source>
        <dbReference type="EMBL" id="KAG8198836.1"/>
    </source>
</evidence>
<keyword evidence="1" id="KW-1133">Transmembrane helix</keyword>
<sequence>MIARDKIFVGRQIEYLMSLVNKGFYQKAAKQKPKKGGKDVRISQLPPPFPLTLSCFSQTRILVTYLSREEGYTNASEKTGKESVKNGRRAGGFGYCTGDGKDKITQFWLRELLERVEGDREIVLRDFLMEVMVYMTSVVMFVFMEGVFLEDNKKAFCKHYEECMK</sequence>
<feature type="transmembrane region" description="Helical" evidence="1">
    <location>
        <begin position="127"/>
        <end position="149"/>
    </location>
</feature>
<accession>A0AAV6VTQ8</accession>
<evidence type="ECO:0000313" key="3">
    <source>
        <dbReference type="Proteomes" id="UP000827092"/>
    </source>
</evidence>
<keyword evidence="1" id="KW-0812">Transmembrane</keyword>
<keyword evidence="3" id="KW-1185">Reference proteome</keyword>
<dbReference type="AlphaFoldDB" id="A0AAV6VTQ8"/>